<dbReference type="PATRIC" id="fig|1121015.4.peg.1197"/>
<organism evidence="3 4">
    <name type="scientific">Arenimonas oryziterrae DSM 21050 = YC6267</name>
    <dbReference type="NCBI Taxonomy" id="1121015"/>
    <lineage>
        <taxon>Bacteria</taxon>
        <taxon>Pseudomonadati</taxon>
        <taxon>Pseudomonadota</taxon>
        <taxon>Gammaproteobacteria</taxon>
        <taxon>Lysobacterales</taxon>
        <taxon>Lysobacteraceae</taxon>
        <taxon>Arenimonas</taxon>
    </lineage>
</organism>
<reference evidence="3 4" key="1">
    <citation type="submission" date="2013-09" db="EMBL/GenBank/DDBJ databases">
        <title>Genome sequencing of Arenimonas oryziterrae.</title>
        <authorList>
            <person name="Chen F."/>
            <person name="Wang G."/>
        </authorList>
    </citation>
    <scope>NUCLEOTIDE SEQUENCE [LARGE SCALE GENOMIC DNA]</scope>
    <source>
        <strain evidence="3 4">YC6267</strain>
    </source>
</reference>
<dbReference type="eggNOG" id="ENOG50305YN">
    <property type="taxonomic scope" value="Bacteria"/>
</dbReference>
<evidence type="ECO:0008006" key="5">
    <source>
        <dbReference type="Google" id="ProtNLM"/>
    </source>
</evidence>
<evidence type="ECO:0000256" key="2">
    <source>
        <dbReference type="SAM" id="SignalP"/>
    </source>
</evidence>
<dbReference type="Proteomes" id="UP000029385">
    <property type="component" value="Unassembled WGS sequence"/>
</dbReference>
<protein>
    <recommendedName>
        <fullName evidence="5">DUF4124 domain-containing protein</fullName>
    </recommendedName>
</protein>
<proteinExistence type="predicted"/>
<keyword evidence="2" id="KW-0732">Signal</keyword>
<feature type="region of interest" description="Disordered" evidence="1">
    <location>
        <begin position="206"/>
        <end position="231"/>
    </location>
</feature>
<dbReference type="EMBL" id="AVCI01000004">
    <property type="protein sequence ID" value="KFN43982.1"/>
    <property type="molecule type" value="Genomic_DNA"/>
</dbReference>
<evidence type="ECO:0000313" key="3">
    <source>
        <dbReference type="EMBL" id="KFN43982.1"/>
    </source>
</evidence>
<feature type="signal peptide" evidence="2">
    <location>
        <begin position="1"/>
        <end position="22"/>
    </location>
</feature>
<dbReference type="RefSeq" id="WP_022969767.1">
    <property type="nucleotide sequence ID" value="NZ_ATVD01000003.1"/>
</dbReference>
<dbReference type="OrthoDB" id="5966355at2"/>
<comment type="caution">
    <text evidence="3">The sequence shown here is derived from an EMBL/GenBank/DDBJ whole genome shotgun (WGS) entry which is preliminary data.</text>
</comment>
<dbReference type="AlphaFoldDB" id="A0A091AXJ2"/>
<feature type="chain" id="PRO_5001869219" description="DUF4124 domain-containing protein" evidence="2">
    <location>
        <begin position="23"/>
        <end position="231"/>
    </location>
</feature>
<gene>
    <name evidence="3" type="ORF">N789_08515</name>
</gene>
<name>A0A091AXJ2_9GAMM</name>
<dbReference type="STRING" id="1121015.GCA_000420545_02154"/>
<evidence type="ECO:0000313" key="4">
    <source>
        <dbReference type="Proteomes" id="UP000029385"/>
    </source>
</evidence>
<sequence length="231" mass="25261">MNTQRVCLALLITLLAASAADAQQDKKKLYRWVDKQGKVHYDDALPPEAIDQARQEYNAKTGTATGSVDRALTAEERAAAVQQEDAAAVAAEAAKRQQMMEESMLVNYQTEADLHRAYDERISLLKQTIASTDISLKDVRNSLTTLLTEASEAELGGRPVDARRAGLIRERHVEMLKQQTFMSNRMGELASLDAEFQRVLARFRELRGAQQAPTPGTAPATPPATPGGATP</sequence>
<keyword evidence="4" id="KW-1185">Reference proteome</keyword>
<accession>A0A091AXJ2</accession>
<evidence type="ECO:0000256" key="1">
    <source>
        <dbReference type="SAM" id="MobiDB-lite"/>
    </source>
</evidence>